<evidence type="ECO:0000313" key="9">
    <source>
        <dbReference type="EMBL" id="CAH1782195.1"/>
    </source>
</evidence>
<proteinExistence type="predicted"/>
<protein>
    <submittedName>
        <fullName evidence="9">Uncharacterized protein</fullName>
    </submittedName>
</protein>
<dbReference type="OrthoDB" id="1726119at2759"/>
<comment type="caution">
    <text evidence="9">The sequence shown here is derived from an EMBL/GenBank/DDBJ whole genome shotgun (WGS) entry which is preliminary data.</text>
</comment>
<evidence type="ECO:0000256" key="2">
    <source>
        <dbReference type="ARBA" id="ARBA00022729"/>
    </source>
</evidence>
<dbReference type="CDD" id="cd06257">
    <property type="entry name" value="DnaJ"/>
    <property type="match status" value="1"/>
</dbReference>
<feature type="chain" id="PRO_5043512636" evidence="8">
    <location>
        <begin position="31"/>
        <end position="490"/>
    </location>
</feature>
<feature type="region of interest" description="Disordered" evidence="7">
    <location>
        <begin position="441"/>
        <end position="478"/>
    </location>
</feature>
<keyword evidence="3" id="KW-0677">Repeat</keyword>
<dbReference type="SUPFAM" id="SSF48452">
    <property type="entry name" value="TPR-like"/>
    <property type="match status" value="1"/>
</dbReference>
<dbReference type="AlphaFoldDB" id="A0A8J1YA41"/>
<keyword evidence="2 8" id="KW-0732">Signal</keyword>
<dbReference type="InterPro" id="IPR001623">
    <property type="entry name" value="DnaJ_domain"/>
</dbReference>
<dbReference type="Pfam" id="PF00226">
    <property type="entry name" value="DnaJ"/>
    <property type="match status" value="1"/>
</dbReference>
<dbReference type="EMBL" id="CAIIXF020000004">
    <property type="protein sequence ID" value="CAH1782195.1"/>
    <property type="molecule type" value="Genomic_DNA"/>
</dbReference>
<comment type="subcellular location">
    <subcellularLocation>
        <location evidence="1">Endoplasmic reticulum lumen</location>
    </subcellularLocation>
</comment>
<dbReference type="Pfam" id="PF00515">
    <property type="entry name" value="TPR_1"/>
    <property type="match status" value="1"/>
</dbReference>
<feature type="signal peptide" evidence="8">
    <location>
        <begin position="1"/>
        <end position="30"/>
    </location>
</feature>
<keyword evidence="4" id="KW-0802">TPR repeat</keyword>
<reference evidence="9" key="1">
    <citation type="submission" date="2022-03" db="EMBL/GenBank/DDBJ databases">
        <authorList>
            <person name="Martin C."/>
        </authorList>
    </citation>
    <scope>NUCLEOTIDE SEQUENCE</scope>
</reference>
<evidence type="ECO:0000256" key="3">
    <source>
        <dbReference type="ARBA" id="ARBA00022737"/>
    </source>
</evidence>
<evidence type="ECO:0000256" key="7">
    <source>
        <dbReference type="SAM" id="MobiDB-lite"/>
    </source>
</evidence>
<keyword evidence="6" id="KW-0175">Coiled coil</keyword>
<dbReference type="PANTHER" id="PTHR44140">
    <property type="entry name" value="LD25575P"/>
    <property type="match status" value="1"/>
</dbReference>
<sequence>MREVWSLYRFITSLPLFYFALDFQIDGSDASAQDVEQHLEMGKKMLAQGALADALSHFHAAVDGDPSNYMTYFRRATVYLAMGKSKSALPDLKKVIELRPDFHAAKLQRGGVLLKQGKLDEAKKDFDDVLLADPGNAGAKNNLDNIEAVKLMIKEGKEAYENNDFQHAIDTLHTPIDLCPWYAELREIRAECYIAQGDLFKATSDIRTTTKLINDNTDGYYKLSKLHYDMGEADESLIQIRECLKLDPDHKACFPFYKKVKKLVKQMDSIQNFKNEQRWDDCTSKAKSMLQTEPDAFHYVMRAKSHMCHCESKAEHIKEAFEHCNEVLGMDENNIETLCDRAEVYLVNEQYDEAINDYEKAIDVDNNNNRAKEGLERAKKLLKQSQKRDYYKILGVKRNARKKEIIKAYRKLAMEWHPDKFESEEEKKKAEKKFMDIASAKEVLTDPEKRQKFDNGEDPLDAEEQAQGNNPFHQGFNPFGGGGFSFKFHY</sequence>
<keyword evidence="10" id="KW-1185">Reference proteome</keyword>
<evidence type="ECO:0000256" key="1">
    <source>
        <dbReference type="ARBA" id="ARBA00004319"/>
    </source>
</evidence>
<dbReference type="SMART" id="SM00271">
    <property type="entry name" value="DnaJ"/>
    <property type="match status" value="1"/>
</dbReference>
<keyword evidence="5" id="KW-0256">Endoplasmic reticulum</keyword>
<evidence type="ECO:0000256" key="6">
    <source>
        <dbReference type="SAM" id="Coils"/>
    </source>
</evidence>
<feature type="compositionally biased region" description="Basic and acidic residues" evidence="7">
    <location>
        <begin position="443"/>
        <end position="455"/>
    </location>
</feature>
<dbReference type="FunFam" id="1.25.40.10:FF:000224">
    <property type="entry name" value="DnaJ and TPR domain protein"/>
    <property type="match status" value="1"/>
</dbReference>
<accession>A0A8J1YA41</accession>
<name>A0A8J1YA41_OWEFU</name>
<dbReference type="Gene3D" id="1.25.40.10">
    <property type="entry name" value="Tetratricopeptide repeat domain"/>
    <property type="match status" value="1"/>
</dbReference>
<organism evidence="9 10">
    <name type="scientific">Owenia fusiformis</name>
    <name type="common">Polychaete worm</name>
    <dbReference type="NCBI Taxonomy" id="6347"/>
    <lineage>
        <taxon>Eukaryota</taxon>
        <taxon>Metazoa</taxon>
        <taxon>Spiralia</taxon>
        <taxon>Lophotrochozoa</taxon>
        <taxon>Annelida</taxon>
        <taxon>Polychaeta</taxon>
        <taxon>Sedentaria</taxon>
        <taxon>Canalipalpata</taxon>
        <taxon>Sabellida</taxon>
        <taxon>Oweniida</taxon>
        <taxon>Oweniidae</taxon>
        <taxon>Owenia</taxon>
    </lineage>
</organism>
<dbReference type="Proteomes" id="UP000749559">
    <property type="component" value="Unassembled WGS sequence"/>
</dbReference>
<dbReference type="GO" id="GO:0034975">
    <property type="term" value="P:protein folding in endoplasmic reticulum"/>
    <property type="evidence" value="ECO:0007669"/>
    <property type="project" value="TreeGrafter"/>
</dbReference>
<dbReference type="PRINTS" id="PR00625">
    <property type="entry name" value="JDOMAIN"/>
</dbReference>
<dbReference type="FunFam" id="1.10.287.110:FF:000015">
    <property type="entry name" value="dnaJ homolog subfamily C member 3"/>
    <property type="match status" value="1"/>
</dbReference>
<dbReference type="PROSITE" id="PS50076">
    <property type="entry name" value="DNAJ_2"/>
    <property type="match status" value="1"/>
</dbReference>
<dbReference type="GO" id="GO:0051787">
    <property type="term" value="F:misfolded protein binding"/>
    <property type="evidence" value="ECO:0007669"/>
    <property type="project" value="TreeGrafter"/>
</dbReference>
<feature type="compositionally biased region" description="Low complexity" evidence="7">
    <location>
        <begin position="468"/>
        <end position="477"/>
    </location>
</feature>
<gene>
    <name evidence="9" type="ORF">OFUS_LOCUS8669</name>
</gene>
<dbReference type="GO" id="GO:0005788">
    <property type="term" value="C:endoplasmic reticulum lumen"/>
    <property type="evidence" value="ECO:0007669"/>
    <property type="project" value="UniProtKB-SubCell"/>
</dbReference>
<dbReference type="PANTHER" id="PTHR44140:SF2">
    <property type="entry name" value="LD25575P"/>
    <property type="match status" value="1"/>
</dbReference>
<evidence type="ECO:0000256" key="4">
    <source>
        <dbReference type="ARBA" id="ARBA00022803"/>
    </source>
</evidence>
<dbReference type="SUPFAM" id="SSF46565">
    <property type="entry name" value="Chaperone J-domain"/>
    <property type="match status" value="1"/>
</dbReference>
<dbReference type="GO" id="GO:0051087">
    <property type="term" value="F:protein-folding chaperone binding"/>
    <property type="evidence" value="ECO:0007669"/>
    <property type="project" value="TreeGrafter"/>
</dbReference>
<evidence type="ECO:0000256" key="8">
    <source>
        <dbReference type="SAM" id="SignalP"/>
    </source>
</evidence>
<dbReference type="InterPro" id="IPR036869">
    <property type="entry name" value="J_dom_sf"/>
</dbReference>
<feature type="coiled-coil region" evidence="6">
    <location>
        <begin position="348"/>
        <end position="388"/>
    </location>
</feature>
<dbReference type="SMART" id="SM00028">
    <property type="entry name" value="TPR"/>
    <property type="match status" value="7"/>
</dbReference>
<dbReference type="Gene3D" id="1.10.287.110">
    <property type="entry name" value="DnaJ domain"/>
    <property type="match status" value="1"/>
</dbReference>
<evidence type="ECO:0000256" key="5">
    <source>
        <dbReference type="ARBA" id="ARBA00022824"/>
    </source>
</evidence>
<dbReference type="Pfam" id="PF13181">
    <property type="entry name" value="TPR_8"/>
    <property type="match status" value="1"/>
</dbReference>
<dbReference type="InterPro" id="IPR019734">
    <property type="entry name" value="TPR_rpt"/>
</dbReference>
<dbReference type="InterPro" id="IPR051727">
    <property type="entry name" value="DnaJ_C3_Co-chaperones"/>
</dbReference>
<evidence type="ECO:0000313" key="10">
    <source>
        <dbReference type="Proteomes" id="UP000749559"/>
    </source>
</evidence>
<dbReference type="PROSITE" id="PS50005">
    <property type="entry name" value="TPR"/>
    <property type="match status" value="5"/>
</dbReference>
<dbReference type="Pfam" id="PF13432">
    <property type="entry name" value="TPR_16"/>
    <property type="match status" value="1"/>
</dbReference>
<dbReference type="InterPro" id="IPR011990">
    <property type="entry name" value="TPR-like_helical_dom_sf"/>
</dbReference>